<keyword evidence="7" id="KW-0153">Cholesterol metabolism</keyword>
<evidence type="ECO:0000256" key="15">
    <source>
        <dbReference type="ARBA" id="ARBA00023125"/>
    </source>
</evidence>
<dbReference type="AlphaFoldDB" id="A0A6J2WZF9"/>
<proteinExistence type="inferred from homology"/>
<feature type="compositionally biased region" description="Basic residues" evidence="26">
    <location>
        <begin position="757"/>
        <end position="767"/>
    </location>
</feature>
<feature type="compositionally biased region" description="Low complexity" evidence="26">
    <location>
        <begin position="489"/>
        <end position="506"/>
    </location>
</feature>
<dbReference type="GO" id="GO:0000978">
    <property type="term" value="F:RNA polymerase II cis-regulatory region sequence-specific DNA binding"/>
    <property type="evidence" value="ECO:0007669"/>
    <property type="project" value="InterPro"/>
</dbReference>
<feature type="coiled-coil region" evidence="25">
    <location>
        <begin position="687"/>
        <end position="714"/>
    </location>
</feature>
<evidence type="ECO:0000256" key="7">
    <source>
        <dbReference type="ARBA" id="ARBA00022548"/>
    </source>
</evidence>
<evidence type="ECO:0000256" key="16">
    <source>
        <dbReference type="ARBA" id="ARBA00023136"/>
    </source>
</evidence>
<keyword evidence="11" id="KW-1133">Transmembrane helix</keyword>
<name>A0A6J2WZF9_CHACN</name>
<feature type="region of interest" description="Disordered" evidence="26">
    <location>
        <begin position="573"/>
        <end position="610"/>
    </location>
</feature>
<gene>
    <name evidence="29" type="primary">nfe2l1a</name>
</gene>
<evidence type="ECO:0000256" key="21">
    <source>
        <dbReference type="ARBA" id="ARBA00023221"/>
    </source>
</evidence>
<evidence type="ECO:0000256" key="2">
    <source>
        <dbReference type="ARBA" id="ARBA00004643"/>
    </source>
</evidence>
<feature type="compositionally biased region" description="Polar residues" evidence="26">
    <location>
        <begin position="738"/>
        <end position="749"/>
    </location>
</feature>
<keyword evidence="19" id="KW-1207">Sterol metabolism</keyword>
<keyword evidence="22" id="KW-0539">Nucleus</keyword>
<evidence type="ECO:0000256" key="13">
    <source>
        <dbReference type="ARBA" id="ARBA00023098"/>
    </source>
</evidence>
<dbReference type="SMART" id="SM00338">
    <property type="entry name" value="BRLZ"/>
    <property type="match status" value="1"/>
</dbReference>
<dbReference type="RefSeq" id="XP_030649552.1">
    <property type="nucleotide sequence ID" value="XM_030793692.1"/>
</dbReference>
<dbReference type="GeneID" id="115829559"/>
<keyword evidence="13" id="KW-0443">Lipid metabolism</keyword>
<evidence type="ECO:0000256" key="1">
    <source>
        <dbReference type="ARBA" id="ARBA00004123"/>
    </source>
</evidence>
<keyword evidence="15" id="KW-0238">DNA-binding</keyword>
<feature type="region of interest" description="Disordered" evidence="26">
    <location>
        <begin position="157"/>
        <end position="199"/>
    </location>
</feature>
<evidence type="ECO:0000256" key="12">
    <source>
        <dbReference type="ARBA" id="ARBA00023015"/>
    </source>
</evidence>
<dbReference type="Gene3D" id="1.10.880.10">
    <property type="entry name" value="Transcription factor, Skn-1-like, DNA-binding domain"/>
    <property type="match status" value="1"/>
</dbReference>
<evidence type="ECO:0000256" key="23">
    <source>
        <dbReference type="ARBA" id="ARBA00030985"/>
    </source>
</evidence>
<evidence type="ECO:0000256" key="10">
    <source>
        <dbReference type="ARBA" id="ARBA00022968"/>
    </source>
</evidence>
<evidence type="ECO:0000313" key="28">
    <source>
        <dbReference type="Proteomes" id="UP000504632"/>
    </source>
</evidence>
<dbReference type="OrthoDB" id="7458135at2759"/>
<dbReference type="GO" id="GO:0005634">
    <property type="term" value="C:nucleus"/>
    <property type="evidence" value="ECO:0007669"/>
    <property type="project" value="UniProtKB-SubCell"/>
</dbReference>
<dbReference type="InParanoid" id="A0A6J2WZF9"/>
<evidence type="ECO:0000256" key="20">
    <source>
        <dbReference type="ARBA" id="ARBA00023180"/>
    </source>
</evidence>
<dbReference type="GO" id="GO:0005789">
    <property type="term" value="C:endoplasmic reticulum membrane"/>
    <property type="evidence" value="ECO:0007669"/>
    <property type="project" value="UniProtKB-SubCell"/>
</dbReference>
<evidence type="ECO:0000256" key="19">
    <source>
        <dbReference type="ARBA" id="ARBA00023166"/>
    </source>
</evidence>
<evidence type="ECO:0000256" key="25">
    <source>
        <dbReference type="SAM" id="Coils"/>
    </source>
</evidence>
<sequence>MLYLKKYLTEGLIQVAILLSLVGMRVDVDPYLPPLREIIRGPSSALTQTQFHNLRNSLEGYGIHPKSVDLDEFFSNRRLLSWVRSLDRLRVPAAELETWLVHRETDNLVSIPAQTGSLEVSSGLEDIEENSGLITRMGSEDAVADLGYGPALENGLGAGASLSREPGQDNRNDLNREEMDESNLPWQQGTNHGSGQGPLYHGNLQYLGSFDEGGAEEENQVGTDVWRDRDPFPNQMSRTFGDGMQDQFNGLEVQNSQSLEECLQLLEANFPLGQEPESSDPYLEGIAEEDQFSTQRPLLSPFLPQEEPILDLEQQWQDLLAIMEPQDMDVDHANDDTFLSVRGADGVDDSRHHASLPRSHGETCPFISVPEQVPGLSNHFQPSLNNLTLSTSSCLDPTFDHADIDDLFLPLASAPNSTETEGGGRDDDLSNSFLEDQAMSAALSPFLEGAMLDEISLMDLALEEGFNQTQVSQLQDQIDSDSGLSLDFSQSPVSPSGSESSCTSSSSLCSSSSFNSSDSSSEEGAVGYSHNESDITYLERGAVGGPGAEQDKVSNLRDFQRFPWLNHIGHDHTYIQPHHSNSNQRKSSVQSCSDPAKHNSLDKPSSRDERRANAMKIPFSNDRIINLPVEEFNELLAKYRLSEAQLTLIRDIRRRGKNKLAAQNCRRRKLDVLLGLEHSVNGLRRRRAQLLREKSEVLRSVKEMKQRLHDLYQEVFDRIRNEQERLCLPDDYIMPLDGNSNSMLSSQRGPGSDLRRKSNKRQKDKKK</sequence>
<keyword evidence="21" id="KW-0753">Steroid metabolism</keyword>
<dbReference type="PANTHER" id="PTHR24411">
    <property type="entry name" value="NUCLEAR FACTOR ERYTHROID 2-RELATED FACTOR"/>
    <property type="match status" value="1"/>
</dbReference>
<keyword evidence="9" id="KW-0256">Endoplasmic reticulum</keyword>
<keyword evidence="28" id="KW-1185">Reference proteome</keyword>
<evidence type="ECO:0000259" key="27">
    <source>
        <dbReference type="PROSITE" id="PS50217"/>
    </source>
</evidence>
<keyword evidence="6" id="KW-0678">Repressor</keyword>
<evidence type="ECO:0000256" key="11">
    <source>
        <dbReference type="ARBA" id="ARBA00022989"/>
    </source>
</evidence>
<dbReference type="GO" id="GO:0008289">
    <property type="term" value="F:lipid binding"/>
    <property type="evidence" value="ECO:0007669"/>
    <property type="project" value="UniProtKB-KW"/>
</dbReference>
<evidence type="ECO:0000256" key="26">
    <source>
        <dbReference type="SAM" id="MobiDB-lite"/>
    </source>
</evidence>
<keyword evidence="10" id="KW-0735">Signal-anchor</keyword>
<keyword evidence="20" id="KW-0325">Glycoprotein</keyword>
<keyword evidence="8" id="KW-0812">Transmembrane</keyword>
<comment type="similarity">
    <text evidence="4">Belongs to the bZIP family. CNC subfamily.</text>
</comment>
<dbReference type="FunFam" id="1.10.880.10:FF:000004">
    <property type="entry name" value="Nuclear factor, erythroid 2"/>
    <property type="match status" value="1"/>
</dbReference>
<feature type="compositionally biased region" description="Basic and acidic residues" evidence="26">
    <location>
        <begin position="595"/>
        <end position="610"/>
    </location>
</feature>
<feature type="domain" description="BZIP" evidence="27">
    <location>
        <begin position="648"/>
        <end position="711"/>
    </location>
</feature>
<feature type="compositionally biased region" description="Polar residues" evidence="26">
    <location>
        <begin position="472"/>
        <end position="483"/>
    </location>
</feature>
<feature type="compositionally biased region" description="Basic and acidic residues" evidence="26">
    <location>
        <begin position="166"/>
        <end position="177"/>
    </location>
</feature>
<accession>A0A6J2WZF9</accession>
<dbReference type="InterPro" id="IPR004827">
    <property type="entry name" value="bZIP"/>
</dbReference>
<evidence type="ECO:0000256" key="18">
    <source>
        <dbReference type="ARBA" id="ARBA00023163"/>
    </source>
</evidence>
<comment type="subcellular location">
    <subcellularLocation>
        <location evidence="3">Endoplasmic reticulum membrane</location>
        <topology evidence="3">Single-pass type II membrane protein</topology>
    </subcellularLocation>
    <subcellularLocation>
        <location evidence="2">Endoplasmic reticulum membrane</location>
        <topology evidence="2">Single-pass type III membrane protein</topology>
    </subcellularLocation>
    <subcellularLocation>
        <location evidence="1">Nucleus</location>
    </subcellularLocation>
</comment>
<evidence type="ECO:0000256" key="4">
    <source>
        <dbReference type="ARBA" id="ARBA00008157"/>
    </source>
</evidence>
<feature type="compositionally biased region" description="Polar residues" evidence="26">
    <location>
        <begin position="184"/>
        <end position="193"/>
    </location>
</feature>
<feature type="compositionally biased region" description="Polar residues" evidence="26">
    <location>
        <begin position="578"/>
        <end position="593"/>
    </location>
</feature>
<keyword evidence="12" id="KW-0805">Transcription regulation</keyword>
<organism evidence="28 29">
    <name type="scientific">Chanos chanos</name>
    <name type="common">Milkfish</name>
    <name type="synonym">Mugil chanos</name>
    <dbReference type="NCBI Taxonomy" id="29144"/>
    <lineage>
        <taxon>Eukaryota</taxon>
        <taxon>Metazoa</taxon>
        <taxon>Chordata</taxon>
        <taxon>Craniata</taxon>
        <taxon>Vertebrata</taxon>
        <taxon>Euteleostomi</taxon>
        <taxon>Actinopterygii</taxon>
        <taxon>Neopterygii</taxon>
        <taxon>Teleostei</taxon>
        <taxon>Ostariophysi</taxon>
        <taxon>Gonorynchiformes</taxon>
        <taxon>Chanidae</taxon>
        <taxon>Chanos</taxon>
    </lineage>
</organism>
<dbReference type="CTD" id="405781"/>
<dbReference type="Pfam" id="PF03131">
    <property type="entry name" value="bZIP_Maf"/>
    <property type="match status" value="1"/>
</dbReference>
<protein>
    <recommendedName>
        <fullName evidence="5">Endoplasmic reticulum membrane sensor NFE2L1</fullName>
    </recommendedName>
    <alternativeName>
        <fullName evidence="24">Nuclear factor erythroid 2-related factor 1</fullName>
    </alternativeName>
    <alternativeName>
        <fullName evidence="23">Nuclear factor, erythroid derived 2, like 1</fullName>
    </alternativeName>
</protein>
<dbReference type="InterPro" id="IPR047167">
    <property type="entry name" value="NFE2-like"/>
</dbReference>
<evidence type="ECO:0000256" key="22">
    <source>
        <dbReference type="ARBA" id="ARBA00023242"/>
    </source>
</evidence>
<keyword evidence="17" id="KW-0010">Activator</keyword>
<feature type="region of interest" description="Disordered" evidence="26">
    <location>
        <begin position="472"/>
        <end position="506"/>
    </location>
</feature>
<feature type="region of interest" description="Disordered" evidence="26">
    <location>
        <begin position="738"/>
        <end position="767"/>
    </location>
</feature>
<dbReference type="GO" id="GO:0000981">
    <property type="term" value="F:DNA-binding transcription factor activity, RNA polymerase II-specific"/>
    <property type="evidence" value="ECO:0007669"/>
    <property type="project" value="TreeGrafter"/>
</dbReference>
<evidence type="ECO:0000313" key="29">
    <source>
        <dbReference type="RefSeq" id="XP_030649552.1"/>
    </source>
</evidence>
<evidence type="ECO:0000256" key="9">
    <source>
        <dbReference type="ARBA" id="ARBA00022824"/>
    </source>
</evidence>
<evidence type="ECO:0000256" key="5">
    <source>
        <dbReference type="ARBA" id="ARBA00020485"/>
    </source>
</evidence>
<evidence type="ECO:0000256" key="6">
    <source>
        <dbReference type="ARBA" id="ARBA00022491"/>
    </source>
</evidence>
<dbReference type="PROSITE" id="PS00036">
    <property type="entry name" value="BZIP_BASIC"/>
    <property type="match status" value="1"/>
</dbReference>
<dbReference type="InterPro" id="IPR008917">
    <property type="entry name" value="TF_DNA-bd_sf"/>
</dbReference>
<keyword evidence="16" id="KW-0472">Membrane</keyword>
<dbReference type="SUPFAM" id="SSF47454">
    <property type="entry name" value="A DNA-binding domain in eukaryotic transcription factors"/>
    <property type="match status" value="1"/>
</dbReference>
<evidence type="ECO:0000256" key="14">
    <source>
        <dbReference type="ARBA" id="ARBA00023121"/>
    </source>
</evidence>
<reference evidence="29" key="1">
    <citation type="submission" date="2025-08" db="UniProtKB">
        <authorList>
            <consortium name="RefSeq"/>
        </authorList>
    </citation>
    <scope>IDENTIFICATION</scope>
</reference>
<dbReference type="PANTHER" id="PTHR24411:SF31">
    <property type="entry name" value="ENDOPLASMIC RETICULUM MEMBRANE SENSOR NFE2L1"/>
    <property type="match status" value="1"/>
</dbReference>
<keyword evidence="25" id="KW-0175">Coiled coil</keyword>
<evidence type="ECO:0000256" key="3">
    <source>
        <dbReference type="ARBA" id="ARBA00004648"/>
    </source>
</evidence>
<dbReference type="PROSITE" id="PS50217">
    <property type="entry name" value="BZIP"/>
    <property type="match status" value="1"/>
</dbReference>
<keyword evidence="18" id="KW-0804">Transcription</keyword>
<dbReference type="GO" id="GO:0008203">
    <property type="term" value="P:cholesterol metabolic process"/>
    <property type="evidence" value="ECO:0007669"/>
    <property type="project" value="UniProtKB-KW"/>
</dbReference>
<evidence type="ECO:0000256" key="17">
    <source>
        <dbReference type="ARBA" id="ARBA00023159"/>
    </source>
</evidence>
<dbReference type="Proteomes" id="UP000504632">
    <property type="component" value="Chromosome 16"/>
</dbReference>
<evidence type="ECO:0000256" key="24">
    <source>
        <dbReference type="ARBA" id="ARBA00031659"/>
    </source>
</evidence>
<keyword evidence="14" id="KW-0446">Lipid-binding</keyword>
<dbReference type="InterPro" id="IPR004826">
    <property type="entry name" value="bZIP_Maf"/>
</dbReference>
<evidence type="ECO:0000256" key="8">
    <source>
        <dbReference type="ARBA" id="ARBA00022692"/>
    </source>
</evidence>